<gene>
    <name evidence="1" type="ORF">TNIN_136471</name>
</gene>
<proteinExistence type="predicted"/>
<evidence type="ECO:0000313" key="2">
    <source>
        <dbReference type="Proteomes" id="UP000886998"/>
    </source>
</evidence>
<evidence type="ECO:0000313" key="1">
    <source>
        <dbReference type="EMBL" id="GFY75756.1"/>
    </source>
</evidence>
<sequence>MLPFTLQTFDGLELPQLPTVNDFMTSQTDIKNSDCHRKYAINDQGHSTSMESVVTMIPRSWTKPGDFRIPKGPPQHLAVRTPICTQILGTANRDLTHSVTTINHVTLHIHTRSQLYIRSSSSQIPTSPPFPHHRFDYYYDFQQPIRSFTAPHPGIPNLQATSLFRDGDGGTLYVPVSQNKFSKFR</sequence>
<dbReference type="EMBL" id="BMAV01021597">
    <property type="protein sequence ID" value="GFY75756.1"/>
    <property type="molecule type" value="Genomic_DNA"/>
</dbReference>
<reference evidence="1" key="1">
    <citation type="submission" date="2020-08" db="EMBL/GenBank/DDBJ databases">
        <title>Multicomponent nature underlies the extraordinary mechanical properties of spider dragline silk.</title>
        <authorList>
            <person name="Kono N."/>
            <person name="Nakamura H."/>
            <person name="Mori M."/>
            <person name="Yoshida Y."/>
            <person name="Ohtoshi R."/>
            <person name="Malay A.D."/>
            <person name="Moran D.A.P."/>
            <person name="Tomita M."/>
            <person name="Numata K."/>
            <person name="Arakawa K."/>
        </authorList>
    </citation>
    <scope>NUCLEOTIDE SEQUENCE</scope>
</reference>
<accession>A0A8X7CPK9</accession>
<keyword evidence="2" id="KW-1185">Reference proteome</keyword>
<protein>
    <submittedName>
        <fullName evidence="1">Uncharacterized protein</fullName>
    </submittedName>
</protein>
<comment type="caution">
    <text evidence="1">The sequence shown here is derived from an EMBL/GenBank/DDBJ whole genome shotgun (WGS) entry which is preliminary data.</text>
</comment>
<name>A0A8X7CPK9_9ARAC</name>
<organism evidence="1 2">
    <name type="scientific">Trichonephila inaurata madagascariensis</name>
    <dbReference type="NCBI Taxonomy" id="2747483"/>
    <lineage>
        <taxon>Eukaryota</taxon>
        <taxon>Metazoa</taxon>
        <taxon>Ecdysozoa</taxon>
        <taxon>Arthropoda</taxon>
        <taxon>Chelicerata</taxon>
        <taxon>Arachnida</taxon>
        <taxon>Araneae</taxon>
        <taxon>Araneomorphae</taxon>
        <taxon>Entelegynae</taxon>
        <taxon>Araneoidea</taxon>
        <taxon>Nephilidae</taxon>
        <taxon>Trichonephila</taxon>
        <taxon>Trichonephila inaurata</taxon>
    </lineage>
</organism>
<dbReference type="Proteomes" id="UP000886998">
    <property type="component" value="Unassembled WGS sequence"/>
</dbReference>
<dbReference type="AlphaFoldDB" id="A0A8X7CPK9"/>